<dbReference type="PANTHER" id="PTHR43459">
    <property type="entry name" value="ENOYL-COA HYDRATASE"/>
    <property type="match status" value="1"/>
</dbReference>
<dbReference type="Pfam" id="PF00378">
    <property type="entry name" value="ECH_1"/>
    <property type="match status" value="1"/>
</dbReference>
<dbReference type="CDD" id="cd06558">
    <property type="entry name" value="crotonase-like"/>
    <property type="match status" value="1"/>
</dbReference>
<dbReference type="InterPro" id="IPR001753">
    <property type="entry name" value="Enoyl-CoA_hydra/iso"/>
</dbReference>
<sequence>MTQQEEPAVLYEEDGAVAVLTLNRPPSLNSFTRQMHRDLWAALDKVEANKSIRALVLTGAGRGFCAGADLSEFDFREGPDIMQRADPGPIIEQAFNPTTRRLTAVRVPTICAVNGVAAGAGASVAMACDIAIAAPGASFIQAFSKIGLVPDSGGTWLLPQRVGLARAMALALTGDKLSAADAKAMGMIWDVQDDPVAAAKAMAQRLAAMPTKALVATRHLLRGAHTHSLDEQLDLERDVQSRLGFTHDYIEGVTAFLQKRPAQFKGE</sequence>
<dbReference type="PANTHER" id="PTHR43459:SF1">
    <property type="entry name" value="EG:BACN32G11.4 PROTEIN"/>
    <property type="match status" value="1"/>
</dbReference>
<comment type="caution">
    <text evidence="2">The sequence shown here is derived from an EMBL/GenBank/DDBJ whole genome shotgun (WGS) entry which is preliminary data.</text>
</comment>
<keyword evidence="3" id="KW-1185">Reference proteome</keyword>
<name>A0ABW4L0J7_9BURK</name>
<proteinExistence type="inferred from homology"/>
<dbReference type="InterPro" id="IPR029045">
    <property type="entry name" value="ClpP/crotonase-like_dom_sf"/>
</dbReference>
<reference evidence="3" key="1">
    <citation type="journal article" date="2019" name="Int. J. Syst. Evol. Microbiol.">
        <title>The Global Catalogue of Microorganisms (GCM) 10K type strain sequencing project: providing services to taxonomists for standard genome sequencing and annotation.</title>
        <authorList>
            <consortium name="The Broad Institute Genomics Platform"/>
            <consortium name="The Broad Institute Genome Sequencing Center for Infectious Disease"/>
            <person name="Wu L."/>
            <person name="Ma J."/>
        </authorList>
    </citation>
    <scope>NUCLEOTIDE SEQUENCE [LARGE SCALE GENOMIC DNA]</scope>
    <source>
        <strain evidence="3">LMG 29247</strain>
    </source>
</reference>
<dbReference type="Proteomes" id="UP001597304">
    <property type="component" value="Unassembled WGS sequence"/>
</dbReference>
<dbReference type="RefSeq" id="WP_147912346.1">
    <property type="nucleotide sequence ID" value="NZ_JBHUEJ010000036.1"/>
</dbReference>
<evidence type="ECO:0000313" key="3">
    <source>
        <dbReference type="Proteomes" id="UP001597304"/>
    </source>
</evidence>
<protein>
    <submittedName>
        <fullName evidence="2">Enoyl-CoA hydratase-related protein</fullName>
    </submittedName>
</protein>
<dbReference type="Gene3D" id="3.90.226.10">
    <property type="entry name" value="2-enoyl-CoA Hydratase, Chain A, domain 1"/>
    <property type="match status" value="1"/>
</dbReference>
<dbReference type="InterPro" id="IPR014748">
    <property type="entry name" value="Enoyl-CoA_hydra_C"/>
</dbReference>
<accession>A0ABW4L0J7</accession>
<dbReference type="EMBL" id="JBHUEJ010000036">
    <property type="protein sequence ID" value="MFD1712063.1"/>
    <property type="molecule type" value="Genomic_DNA"/>
</dbReference>
<dbReference type="Gene3D" id="1.10.12.10">
    <property type="entry name" value="Lyase 2-enoyl-coa Hydratase, Chain A, domain 2"/>
    <property type="match status" value="1"/>
</dbReference>
<organism evidence="2 3">
    <name type="scientific">Ottowia flava</name>
    <dbReference type="NCBI Taxonomy" id="2675430"/>
    <lineage>
        <taxon>Bacteria</taxon>
        <taxon>Pseudomonadati</taxon>
        <taxon>Pseudomonadota</taxon>
        <taxon>Betaproteobacteria</taxon>
        <taxon>Burkholderiales</taxon>
        <taxon>Comamonadaceae</taxon>
        <taxon>Ottowia</taxon>
    </lineage>
</organism>
<comment type="similarity">
    <text evidence="1">Belongs to the enoyl-CoA hydratase/isomerase family.</text>
</comment>
<dbReference type="SUPFAM" id="SSF52096">
    <property type="entry name" value="ClpP/crotonase"/>
    <property type="match status" value="1"/>
</dbReference>
<evidence type="ECO:0000313" key="2">
    <source>
        <dbReference type="EMBL" id="MFD1712063.1"/>
    </source>
</evidence>
<gene>
    <name evidence="2" type="ORF">ACFSF0_15735</name>
</gene>
<evidence type="ECO:0000256" key="1">
    <source>
        <dbReference type="ARBA" id="ARBA00005254"/>
    </source>
</evidence>